<dbReference type="eggNOG" id="COG2911">
    <property type="taxonomic scope" value="Bacteria"/>
</dbReference>
<gene>
    <name evidence="2" type="ORF">CfE428DRAFT_5486</name>
</gene>
<dbReference type="Proteomes" id="UP000005824">
    <property type="component" value="Unassembled WGS sequence"/>
</dbReference>
<dbReference type="EMBL" id="ABVL01000025">
    <property type="protein sequence ID" value="EDY16999.1"/>
    <property type="molecule type" value="Genomic_DNA"/>
</dbReference>
<evidence type="ECO:0000313" key="2">
    <source>
        <dbReference type="EMBL" id="EDY16999.1"/>
    </source>
</evidence>
<evidence type="ECO:0000256" key="1">
    <source>
        <dbReference type="ARBA" id="ARBA00022729"/>
    </source>
</evidence>
<reference evidence="2 3" key="1">
    <citation type="journal article" date="2011" name="J. Bacteriol.">
        <title>Genome sequence of Chthoniobacter flavus Ellin428, an aerobic heterotrophic soil bacterium.</title>
        <authorList>
            <person name="Kant R."/>
            <person name="van Passel M.W."/>
            <person name="Palva A."/>
            <person name="Lucas S."/>
            <person name="Lapidus A."/>
            <person name="Glavina Del Rio T."/>
            <person name="Dalin E."/>
            <person name="Tice H."/>
            <person name="Bruce D."/>
            <person name="Goodwin L."/>
            <person name="Pitluck S."/>
            <person name="Larimer F.W."/>
            <person name="Land M.L."/>
            <person name="Hauser L."/>
            <person name="Sangwan P."/>
            <person name="de Vos W.M."/>
            <person name="Janssen P.H."/>
            <person name="Smidt H."/>
        </authorList>
    </citation>
    <scope>NUCLEOTIDE SEQUENCE [LARGE SCALE GENOMIC DNA]</scope>
    <source>
        <strain evidence="2 3">Ellin428</strain>
    </source>
</reference>
<dbReference type="InterPro" id="IPR013425">
    <property type="entry name" value="Autotrns_rpt"/>
</dbReference>
<dbReference type="Pfam" id="PF12951">
    <property type="entry name" value="PATR"/>
    <property type="match status" value="21"/>
</dbReference>
<comment type="caution">
    <text evidence="2">The sequence shown here is derived from an EMBL/GenBank/DDBJ whole genome shotgun (WGS) entry which is preliminary data.</text>
</comment>
<dbReference type="eggNOG" id="COG3210">
    <property type="taxonomic scope" value="Bacteria"/>
</dbReference>
<dbReference type="STRING" id="497964.CfE428DRAFT_5486"/>
<dbReference type="RefSeq" id="WP_006982807.1">
    <property type="nucleotide sequence ID" value="NZ_ABVL01000025.1"/>
</dbReference>
<dbReference type="SUPFAM" id="SSF51126">
    <property type="entry name" value="Pectin lyase-like"/>
    <property type="match status" value="3"/>
</dbReference>
<protein>
    <submittedName>
        <fullName evidence="2">Autotransporter-associated beta strand repeat protein</fullName>
    </submittedName>
</protein>
<organism evidence="2 3">
    <name type="scientific">Chthoniobacter flavus Ellin428</name>
    <dbReference type="NCBI Taxonomy" id="497964"/>
    <lineage>
        <taxon>Bacteria</taxon>
        <taxon>Pseudomonadati</taxon>
        <taxon>Verrucomicrobiota</taxon>
        <taxon>Spartobacteria</taxon>
        <taxon>Chthoniobacterales</taxon>
        <taxon>Chthoniobacteraceae</taxon>
        <taxon>Chthoniobacter</taxon>
    </lineage>
</organism>
<dbReference type="InParanoid" id="B4D996"/>
<dbReference type="InterPro" id="IPR011050">
    <property type="entry name" value="Pectin_lyase_fold/virulence"/>
</dbReference>
<keyword evidence="3" id="KW-1185">Reference proteome</keyword>
<proteinExistence type="predicted"/>
<dbReference type="eggNOG" id="COG4625">
    <property type="taxonomic scope" value="Bacteria"/>
</dbReference>
<name>B4D996_9BACT</name>
<evidence type="ECO:0000313" key="3">
    <source>
        <dbReference type="Proteomes" id="UP000005824"/>
    </source>
</evidence>
<sequence length="3420" mass="331770">MRHRSSFPFSQRLPRFSRRAKRLILTNTVAGLLVSLAFPSLASINIFNGSINSSWANAGNWSLSHVPNSIDGLFFNSSTTGNSQLNNSWSTQTLSFDTGSDSFGIDANFAGTTTRTLVFVGGTNANGGADLISLSANTTGTITLGGANGVGVLNLDFNTAHRTGTINVANSAATLVIGANAHLIGSNGITKNGAGTLQILSTNTYTGGTAINAGVIAFANGSLGSGTITLNGGGLQWVTGNTQDISGQLATIGSGGATFDTNGQNITFNSVFGSAGTVTKTGAGTLTLPNAPWQQLQVNQGTVNLTASSVTTGGIQLNGGNLTFSNTTTTLNAAGVIQLYGINLVCDDAMTTVTAGGLQLNGGGNLIFGKAMTTVSLGGLSSNSTTAIFPTQNGSGAPMAVTLGSATNFAGMITGNGSIVSQGGTLSGDNSGFNGGFTVNAGTLQIASSTALGTGTVTLNGGTLTFVGQPYFSAGALAASNSTLVLQNNSRAPVYFTVGSNGASTTFSGILTGDFDRPQGTLIKVGTGTLTLTNSDYSTANITLMSGTLDVSADPYLLGAGALQINGGALAFGNLTSSSVGALTGSGNLVLTNANNQGVTFTVGMTLPNWLFVGFSLDTPALETFYGAITGLGTLVMNGSAVAQNNWNIPLNILHLGGSGSTANITLLNGTIYIQSSGALGSGTFTDDGGTLSFVGPTTAAAGALAGTVNLALLTDAITPLPVTFIVGSNGASTTFSGALTGSGTLVKVGSGTLTLTGTGSTANITLNSGAIDISASPTSLSSGVFTYNGGNLIFGGQTSISVGGLAGSSDLVLTNASNQGITFIVGGNGANTTYTGAITGLGTLVMNGPSTLALTNPNSTAGIVLAGGSLDISQNGSALGSGTFGDYGGTLNFGSLTAASAGALAGPGNLSLLNNSSQPVTFTVGDNGASTEYSGALTGGTLVKNGTGALRLSGTGSTANFTLNNGTIDLSSNATGLGTGTFTINSGSLYFGAQTSVSAGALAGSGGLELTNASNQGVTFTVGGNNSSTTYTGALTGSGSLIKTGSGTLALSNPNSTANITLASGTLDISQNSYALGTGTFTYNGGTLNFGSLTAASAGALAGTGNLSLLNNSSQPVTFTVCTNGASTVYSGTLTGGTLIMNGTGTLGLSGPGSTANITLNNGTIDLSSSATDLGTGTFTINGGNLYFGAQTSASAGALAGSGGLVLTNASNQAVAFTVGGNGTNTTYTGAVTGLGTLVKTGSGALALSDPNSTAGITLSQGILDISANGSALGSGTFTDNGGTLNFGSLTAVSAGALAGTANLSLLNNSSQPVTFTVGSNGASTTYSGALAGGTLVKTGAGTMTLTGSVSSGANLTLANGTLDISLDSAALQSGTFTINGGALNLGTLTSVSAGGLAGSGGLVLTNASSQAVTFTVTGNNSTNYSGAVTGLGSLVMNGTGTLALSNSNSTVNITQSQGTLDISQNGNALGSGTFTINGGTLFTGSQTSVSMGALAGAGTVALQSPGGQPIALTTGGNGASTTFSGLLNGSGSVIKAGAGTWTLTTANSYTGGTTINGGAIVSTSVGASSSVLGTGPVTVGANSLLTGVGFIPGATTVNGFLSPGSPIGTLNFGNSLTFSSTGGYQVTLGFETPGTGYSQVFVQNQINLAGTLSITFASGFVPNIGDKFFILDTIGSSAVTGTFRNPAGGALNQITVNGMLFHVTYNDSNSDGGANDVSLTYQGPTPFFYKWSGAGADTNFGTGANWQGNSVPPAGNSGVELVFSGSGTGAFLTPVNNLTNLFAGSISIEPGSGNFVLSGQPIPYLGSSGVTCTRAGTQTINNQITLGLTGTWTIGNGSTLLMNGNLSGTGSPTLTKTGTGTLILAGTTSSLGGLTIGAGTLQLGNGGTTGTLPASMSILDRGNLAFNFSRSVTEGTDFGSISGSGTVTQGGPGTVFLTANTYTGGTIVTGGVINFGSSGLGTGPITLNGGGLQWSTALGISSQLVSIGSLGGTLDTNGNSVTINSVISGAGPLTKTGIGALTLNVDSSGFSGGFTVLQDSLIYGSTANALGTGTITLSGGTLGFNQVTAANAGGLAGTGNIVLTNASNQPVTFTVGGNGASTTYSGSLSGLGLLIKSGTGTFTLAGDSTGSVSEISIAQGTVALATPNAAAGYTLSLDGGNLSFGSLTSATASELTGSGSLLLANVTNQSVAFTVGGDNNSTTYAGALTGTGTLIKTGTGTLTLGNAGSTAATTLNAGVIDFDGNPNALGAGTFTINGGTVNFDSLTAASVGALAGSGPLVLTNSNNQPVNLTVGTNGASTTYSGTLAGLGFLTMNGTGTLTLAGDSTNASGTVSITQGTVALATSNAAAGYTLGLNGGTLSFGSLTSAAAAALQGSGSLVLQNINNQAVAFTLGGNNSSTTYTGALTGSGTLIKTGSGTLALSNPNSTAGITLSQGILDLSANGSALGSGTFTDNGGTLNFGSLTAASAGALAGTANLSLLNNSSQPITFTVGSNGASTTYSGALAGGTLVKTGTGTMTLTGSISSGANLTLVNGTLDISLDGTALQSGTFTINGGALNLGTLTSVSTGGLAGSGGLVLTNASNQAVTFTVTGNNSTNYTGAVTGLGSLVMNGTGALALSNSNSTANITLTQGILDISQNGNALGLGTFTTNGGTLFTGSQTSVSMGALAGFGPLVLTNSNTQPINFTAGSNGASTTYSGTLSGLGSLIKTGTGTLTLTGDSTGVLSTVSIAQGTLALATSNAAAGYTLGLNGGTLSFGSSTSVVAGGLSGNGTLTLTNANNQAVTFTVGGNNASTTFNGALTGLGMLVKTGSGTLTLNNSESLAAITLAGGTLQIPASSLLSSASAITLTGGTLNLGSLTNNTVASVSLQSGSITSTTGTLYSTSDYDIQSGSASAILAGNVNLNKTTAGTVTLTGANTYTGVTTITNGILSVSNLTAGGAASSIGTSSNAAANLVINGATLQYTNGHVGVTQPTDRLFTMGTAGATLDSSGGGSIFFTNTGAVVLSGTNTARTFTLSGTGIGGFVPVIGDNGTGQTSLTKSGTGIWTLDGASTYTGVTTVNAGMLFVALANGGTPSSIGASSNAAANLVLQDGTNLKMLASTTDRLFTINGSVSLEADDSVQFTNPGTIAFSAINTPCTVILTTPFNNASVTASFAPAIGDNGTAPTSLLKRGAGAWALTGTNTYTGSTTINSGELVVSGSLNGTTGVNVATNAILGGTGTIALANGSAFTLQSGARLMPGSGTSNGFTINATGGGSATLNLQNNSALWLTIANNQAGSFGAPSLNDYSKLTLGPNVSATLSGQLVALTSGTVNNGDVFVIIDSSTAVSGMFSDTGTAAPNSAGSAYLFTFNGQQWEINYAWTGNTPLAGMDFNSFAQVTGGTNVALLAIPEPGSMLSLLGGSALLLGWRRRKVR</sequence>
<dbReference type="NCBIfam" id="TIGR02601">
    <property type="entry name" value="autotrns_rpt"/>
    <property type="match status" value="6"/>
</dbReference>
<accession>B4D996</accession>
<keyword evidence="1" id="KW-0732">Signal</keyword>